<gene>
    <name evidence="7" type="ORF">HG542_31470</name>
</gene>
<evidence type="ECO:0000256" key="5">
    <source>
        <dbReference type="ARBA" id="ARBA00023210"/>
    </source>
</evidence>
<keyword evidence="3 7" id="KW-0132">Cell division</keyword>
<evidence type="ECO:0000256" key="2">
    <source>
        <dbReference type="ARBA" id="ARBA00009323"/>
    </source>
</evidence>
<keyword evidence="4" id="KW-0749">Sporulation</keyword>
<dbReference type="RefSeq" id="WP_171087522.1">
    <property type="nucleotide sequence ID" value="NZ_BNBU01000010.1"/>
</dbReference>
<reference evidence="7 8" key="1">
    <citation type="submission" date="2020-04" db="EMBL/GenBank/DDBJ databases">
        <title>Draft Genome Sequence of Streptomyces morookaense DSM 40503, an 8-azaguanine-producing strain.</title>
        <authorList>
            <person name="Qi J."/>
            <person name="Gao J.-M."/>
        </authorList>
    </citation>
    <scope>NUCLEOTIDE SEQUENCE [LARGE SCALE GENOMIC DNA]</scope>
    <source>
        <strain evidence="7 8">DSM 40503</strain>
    </source>
</reference>
<comment type="subcellular location">
    <subcellularLocation>
        <location evidence="1">Cell septum</location>
    </subcellularLocation>
</comment>
<dbReference type="Gene3D" id="2.30.31.20">
    <property type="entry name" value="Sporulation-specific cell division protein SsgB"/>
    <property type="match status" value="1"/>
</dbReference>
<dbReference type="InterPro" id="IPR038658">
    <property type="entry name" value="SsgB_sf"/>
</dbReference>
<evidence type="ECO:0000313" key="7">
    <source>
        <dbReference type="EMBL" id="NVK82135.1"/>
    </source>
</evidence>
<evidence type="ECO:0000313" key="8">
    <source>
        <dbReference type="Proteomes" id="UP000587462"/>
    </source>
</evidence>
<evidence type="ECO:0000256" key="4">
    <source>
        <dbReference type="ARBA" id="ARBA00022969"/>
    </source>
</evidence>
<protein>
    <submittedName>
        <fullName evidence="7">SsgA family sporulation/cell division regulator</fullName>
    </submittedName>
</protein>
<dbReference type="GO" id="GO:0000917">
    <property type="term" value="P:division septum assembly"/>
    <property type="evidence" value="ECO:0007669"/>
    <property type="project" value="UniProtKB-KW"/>
</dbReference>
<keyword evidence="5" id="KW-0717">Septation</keyword>
<evidence type="ECO:0000256" key="3">
    <source>
        <dbReference type="ARBA" id="ARBA00022618"/>
    </source>
</evidence>
<dbReference type="AlphaFoldDB" id="A0A7Y7BAX3"/>
<dbReference type="Proteomes" id="UP000587462">
    <property type="component" value="Unassembled WGS sequence"/>
</dbReference>
<comment type="caution">
    <text evidence="7">The sequence shown here is derived from an EMBL/GenBank/DDBJ whole genome shotgun (WGS) entry which is preliminary data.</text>
</comment>
<accession>A0A7Y7BAX3</accession>
<organism evidence="7 8">
    <name type="scientific">Streptomyces morookaense</name>
    <name type="common">Streptoverticillium morookaense</name>
    <dbReference type="NCBI Taxonomy" id="1970"/>
    <lineage>
        <taxon>Bacteria</taxon>
        <taxon>Bacillati</taxon>
        <taxon>Actinomycetota</taxon>
        <taxon>Actinomycetes</taxon>
        <taxon>Kitasatosporales</taxon>
        <taxon>Streptomycetaceae</taxon>
        <taxon>Streptomyces</taxon>
    </lineage>
</organism>
<keyword evidence="6" id="KW-0131">Cell cycle</keyword>
<dbReference type="Pfam" id="PF04686">
    <property type="entry name" value="SsgA"/>
    <property type="match status" value="1"/>
</dbReference>
<name>A0A7Y7BAX3_STRMO</name>
<proteinExistence type="inferred from homology"/>
<dbReference type="EMBL" id="JABBXF010000108">
    <property type="protein sequence ID" value="NVK82135.1"/>
    <property type="molecule type" value="Genomic_DNA"/>
</dbReference>
<dbReference type="InterPro" id="IPR006776">
    <property type="entry name" value="SsgB"/>
</dbReference>
<dbReference type="GO" id="GO:0030428">
    <property type="term" value="C:cell septum"/>
    <property type="evidence" value="ECO:0007669"/>
    <property type="project" value="UniProtKB-SubCell"/>
</dbReference>
<dbReference type="GO" id="GO:0030435">
    <property type="term" value="P:sporulation resulting in formation of a cellular spore"/>
    <property type="evidence" value="ECO:0007669"/>
    <property type="project" value="UniProtKB-KW"/>
</dbReference>
<sequence length="139" mass="15044">MHTVVERELDIDLVLSPDHSIPVPARLMYCADDPYAVRITFHVTSLAPVTWTFARDLLVDGVFRPAGEGDVRVWPARVGGRTMVCLGLTSPEGEAVLLAQANVVTGWLERTMRVVPPGAEAELLGLEEGLRVLLAAESG</sequence>
<keyword evidence="8" id="KW-1185">Reference proteome</keyword>
<evidence type="ECO:0000256" key="1">
    <source>
        <dbReference type="ARBA" id="ARBA00004431"/>
    </source>
</evidence>
<comment type="similarity">
    <text evidence="2">Belongs to the SsgA family.</text>
</comment>
<evidence type="ECO:0000256" key="6">
    <source>
        <dbReference type="ARBA" id="ARBA00023306"/>
    </source>
</evidence>